<name>A0A9D4N210_DREPO</name>
<dbReference type="Proteomes" id="UP000828390">
    <property type="component" value="Unassembled WGS sequence"/>
</dbReference>
<dbReference type="EMBL" id="JAIWYP010000001">
    <property type="protein sequence ID" value="KAH3886330.1"/>
    <property type="molecule type" value="Genomic_DNA"/>
</dbReference>
<gene>
    <name evidence="1" type="ORF">DPMN_010334</name>
</gene>
<dbReference type="AlphaFoldDB" id="A0A9D4N210"/>
<proteinExistence type="predicted"/>
<organism evidence="1 2">
    <name type="scientific">Dreissena polymorpha</name>
    <name type="common">Zebra mussel</name>
    <name type="synonym">Mytilus polymorpha</name>
    <dbReference type="NCBI Taxonomy" id="45954"/>
    <lineage>
        <taxon>Eukaryota</taxon>
        <taxon>Metazoa</taxon>
        <taxon>Spiralia</taxon>
        <taxon>Lophotrochozoa</taxon>
        <taxon>Mollusca</taxon>
        <taxon>Bivalvia</taxon>
        <taxon>Autobranchia</taxon>
        <taxon>Heteroconchia</taxon>
        <taxon>Euheterodonta</taxon>
        <taxon>Imparidentia</taxon>
        <taxon>Neoheterodontei</taxon>
        <taxon>Myida</taxon>
        <taxon>Dreissenoidea</taxon>
        <taxon>Dreissenidae</taxon>
        <taxon>Dreissena</taxon>
    </lineage>
</organism>
<keyword evidence="2" id="KW-1185">Reference proteome</keyword>
<evidence type="ECO:0000313" key="1">
    <source>
        <dbReference type="EMBL" id="KAH3886330.1"/>
    </source>
</evidence>
<protein>
    <submittedName>
        <fullName evidence="1">Uncharacterized protein</fullName>
    </submittedName>
</protein>
<sequence length="56" mass="6077">MAGFRGDSWVPVSWVWLGSEADSWGASELGMAGFRGDSWVPVSWVWLGSEVTVGCQ</sequence>
<comment type="caution">
    <text evidence="1">The sequence shown here is derived from an EMBL/GenBank/DDBJ whole genome shotgun (WGS) entry which is preliminary data.</text>
</comment>
<evidence type="ECO:0000313" key="2">
    <source>
        <dbReference type="Proteomes" id="UP000828390"/>
    </source>
</evidence>
<accession>A0A9D4N210</accession>
<reference evidence="1" key="1">
    <citation type="journal article" date="2019" name="bioRxiv">
        <title>The Genome of the Zebra Mussel, Dreissena polymorpha: A Resource for Invasive Species Research.</title>
        <authorList>
            <person name="McCartney M.A."/>
            <person name="Auch B."/>
            <person name="Kono T."/>
            <person name="Mallez S."/>
            <person name="Zhang Y."/>
            <person name="Obille A."/>
            <person name="Becker A."/>
            <person name="Abrahante J.E."/>
            <person name="Garbe J."/>
            <person name="Badalamenti J.P."/>
            <person name="Herman A."/>
            <person name="Mangelson H."/>
            <person name="Liachko I."/>
            <person name="Sullivan S."/>
            <person name="Sone E.D."/>
            <person name="Koren S."/>
            <person name="Silverstein K.A.T."/>
            <person name="Beckman K.B."/>
            <person name="Gohl D.M."/>
        </authorList>
    </citation>
    <scope>NUCLEOTIDE SEQUENCE</scope>
    <source>
        <strain evidence="1">Duluth1</strain>
        <tissue evidence="1">Whole animal</tissue>
    </source>
</reference>
<reference evidence="1" key="2">
    <citation type="submission" date="2020-11" db="EMBL/GenBank/DDBJ databases">
        <authorList>
            <person name="McCartney M.A."/>
            <person name="Auch B."/>
            <person name="Kono T."/>
            <person name="Mallez S."/>
            <person name="Becker A."/>
            <person name="Gohl D.M."/>
            <person name="Silverstein K.A.T."/>
            <person name="Koren S."/>
            <person name="Bechman K.B."/>
            <person name="Herman A."/>
            <person name="Abrahante J.E."/>
            <person name="Garbe J."/>
        </authorList>
    </citation>
    <scope>NUCLEOTIDE SEQUENCE</scope>
    <source>
        <strain evidence="1">Duluth1</strain>
        <tissue evidence="1">Whole animal</tissue>
    </source>
</reference>